<evidence type="ECO:0000256" key="3">
    <source>
        <dbReference type="ARBA" id="ARBA00022574"/>
    </source>
</evidence>
<dbReference type="EMBL" id="KV784354">
    <property type="protein sequence ID" value="OEU21555.1"/>
    <property type="molecule type" value="Genomic_DNA"/>
</dbReference>
<keyword evidence="5" id="KW-0539">Nucleus</keyword>
<keyword evidence="4" id="KW-0677">Repeat</keyword>
<dbReference type="InterPro" id="IPR001680">
    <property type="entry name" value="WD40_rpt"/>
</dbReference>
<dbReference type="KEGG" id="fcy:FRACYDRAFT_259917"/>
<dbReference type="SUPFAM" id="SSF50978">
    <property type="entry name" value="WD40 repeat-like"/>
    <property type="match status" value="1"/>
</dbReference>
<comment type="subcellular location">
    <subcellularLocation>
        <location evidence="1">Nucleus</location>
    </subcellularLocation>
</comment>
<evidence type="ECO:0000256" key="4">
    <source>
        <dbReference type="ARBA" id="ARBA00022737"/>
    </source>
</evidence>
<dbReference type="PROSITE" id="PS50082">
    <property type="entry name" value="WD_REPEATS_2"/>
    <property type="match status" value="1"/>
</dbReference>
<dbReference type="PANTHER" id="PTHR19861">
    <property type="entry name" value="WD40 REPEAT PROTEIN SWD2"/>
    <property type="match status" value="1"/>
</dbReference>
<sequence>MDFSTSVPNTPGIGSSISHNGNKVSSLNYHNDGQHLFVATEDNSKITLIDSIQTGKTKATFSCEREGVSVISATHNDYCVLSAGKKQNSIQYWSLYDNKIVRKFRGHTTNVHDISFCPTEDMFLSSSSDTSGSIRLWNLQQAGCMAKLDLPTDKIGSGGSSGQNTHAVFDASGMVFCAVAEMPKNEGHYINLYDARNYGGGAFSEWKITTQAIQDAMKIHRITNNPLSNDASSSLTINKVEFDSTGDRILCQSKEGVALIIDGYEGTIQRIFEPSKSLSTTSKGTVSCFTPDGKSVLMGNDIGTIDVYDIQSGSVVKQLTVDGEGNGNDKSDVGVTALACNPKYQQIASSSCANTCLWIW</sequence>
<protein>
    <submittedName>
        <fullName evidence="8">WD40 repeat-like protein</fullName>
    </submittedName>
</protein>
<dbReference type="Gene3D" id="2.130.10.10">
    <property type="entry name" value="YVTN repeat-like/Quinoprotein amine dehydrogenase"/>
    <property type="match status" value="2"/>
</dbReference>
<evidence type="ECO:0000259" key="7">
    <source>
        <dbReference type="Pfam" id="PF12894"/>
    </source>
</evidence>
<dbReference type="GO" id="GO:0003682">
    <property type="term" value="F:chromatin binding"/>
    <property type="evidence" value="ECO:0007669"/>
    <property type="project" value="TreeGrafter"/>
</dbReference>
<accession>A0A1E7FTX2</accession>
<organism evidence="8 9">
    <name type="scientific">Fragilariopsis cylindrus CCMP1102</name>
    <dbReference type="NCBI Taxonomy" id="635003"/>
    <lineage>
        <taxon>Eukaryota</taxon>
        <taxon>Sar</taxon>
        <taxon>Stramenopiles</taxon>
        <taxon>Ochrophyta</taxon>
        <taxon>Bacillariophyta</taxon>
        <taxon>Bacillariophyceae</taxon>
        <taxon>Bacillariophycidae</taxon>
        <taxon>Bacillariales</taxon>
        <taxon>Bacillariaceae</taxon>
        <taxon>Fragilariopsis</taxon>
    </lineage>
</organism>
<dbReference type="OrthoDB" id="27537at2759"/>
<proteinExistence type="inferred from homology"/>
<dbReference type="PANTHER" id="PTHR19861:SF0">
    <property type="entry name" value="WD REPEAT-CONTAINING PROTEIN 82"/>
    <property type="match status" value="1"/>
</dbReference>
<dbReference type="InterPro" id="IPR037867">
    <property type="entry name" value="Swd2/WDR82"/>
</dbReference>
<comment type="similarity">
    <text evidence="2">Belongs to the WD repeat SWD2 family.</text>
</comment>
<reference evidence="8 9" key="1">
    <citation type="submission" date="2016-09" db="EMBL/GenBank/DDBJ databases">
        <title>Extensive genetic diversity and differential bi-allelic expression allows diatom success in the polar Southern Ocean.</title>
        <authorList>
            <consortium name="DOE Joint Genome Institute"/>
            <person name="Mock T."/>
            <person name="Otillar R.P."/>
            <person name="Strauss J."/>
            <person name="Dupont C."/>
            <person name="Frickenhaus S."/>
            <person name="Maumus F."/>
            <person name="Mcmullan M."/>
            <person name="Sanges R."/>
            <person name="Schmutz J."/>
            <person name="Toseland A."/>
            <person name="Valas R."/>
            <person name="Veluchamy A."/>
            <person name="Ward B.J."/>
            <person name="Allen A."/>
            <person name="Barry K."/>
            <person name="Falciatore A."/>
            <person name="Ferrante M."/>
            <person name="Fortunato A.E."/>
            <person name="Gloeckner G."/>
            <person name="Gruber A."/>
            <person name="Hipkin R."/>
            <person name="Janech M."/>
            <person name="Kroth P."/>
            <person name="Leese F."/>
            <person name="Lindquist E."/>
            <person name="Lyon B.R."/>
            <person name="Martin J."/>
            <person name="Mayer C."/>
            <person name="Parker M."/>
            <person name="Quesneville H."/>
            <person name="Raymond J."/>
            <person name="Uhlig C."/>
            <person name="Valentin K.U."/>
            <person name="Worden A.Z."/>
            <person name="Armbrust E.V."/>
            <person name="Bowler C."/>
            <person name="Green B."/>
            <person name="Moulton V."/>
            <person name="Van Oosterhout C."/>
            <person name="Grigoriev I."/>
        </authorList>
    </citation>
    <scope>NUCLEOTIDE SEQUENCE [LARGE SCALE GENOMIC DNA]</scope>
    <source>
        <strain evidence="8 9">CCMP1102</strain>
    </source>
</reference>
<evidence type="ECO:0000256" key="6">
    <source>
        <dbReference type="PROSITE-ProRule" id="PRU00221"/>
    </source>
</evidence>
<evidence type="ECO:0000313" key="9">
    <source>
        <dbReference type="Proteomes" id="UP000095751"/>
    </source>
</evidence>
<gene>
    <name evidence="8" type="ORF">FRACYDRAFT_259917</name>
</gene>
<dbReference type="AlphaFoldDB" id="A0A1E7FTX2"/>
<evidence type="ECO:0000256" key="2">
    <source>
        <dbReference type="ARBA" id="ARBA00005616"/>
    </source>
</evidence>
<dbReference type="GO" id="GO:0048188">
    <property type="term" value="C:Set1C/COMPASS complex"/>
    <property type="evidence" value="ECO:0007669"/>
    <property type="project" value="TreeGrafter"/>
</dbReference>
<dbReference type="Proteomes" id="UP000095751">
    <property type="component" value="Unassembled WGS sequence"/>
</dbReference>
<dbReference type="InterPro" id="IPR024977">
    <property type="entry name" value="Apc4-like_WD40_dom"/>
</dbReference>
<feature type="domain" description="Anaphase-promoting complex subunit 4-like WD40" evidence="7">
    <location>
        <begin position="19"/>
        <end position="72"/>
    </location>
</feature>
<dbReference type="InterPro" id="IPR015943">
    <property type="entry name" value="WD40/YVTN_repeat-like_dom_sf"/>
</dbReference>
<evidence type="ECO:0000313" key="8">
    <source>
        <dbReference type="EMBL" id="OEU21555.1"/>
    </source>
</evidence>
<dbReference type="InterPro" id="IPR036322">
    <property type="entry name" value="WD40_repeat_dom_sf"/>
</dbReference>
<keyword evidence="9" id="KW-1185">Reference proteome</keyword>
<evidence type="ECO:0000256" key="5">
    <source>
        <dbReference type="ARBA" id="ARBA00023242"/>
    </source>
</evidence>
<feature type="repeat" description="WD" evidence="6">
    <location>
        <begin position="104"/>
        <end position="147"/>
    </location>
</feature>
<dbReference type="SMART" id="SM00320">
    <property type="entry name" value="WD40"/>
    <property type="match status" value="6"/>
</dbReference>
<dbReference type="Pfam" id="PF12894">
    <property type="entry name" value="ANAPC4_WD40"/>
    <property type="match status" value="1"/>
</dbReference>
<dbReference type="GO" id="GO:0016070">
    <property type="term" value="P:RNA metabolic process"/>
    <property type="evidence" value="ECO:0007669"/>
    <property type="project" value="UniProtKB-ARBA"/>
</dbReference>
<dbReference type="Pfam" id="PF00400">
    <property type="entry name" value="WD40"/>
    <property type="match status" value="1"/>
</dbReference>
<keyword evidence="3 6" id="KW-0853">WD repeat</keyword>
<dbReference type="InParanoid" id="A0A1E7FTX2"/>
<name>A0A1E7FTX2_9STRA</name>
<evidence type="ECO:0000256" key="1">
    <source>
        <dbReference type="ARBA" id="ARBA00004123"/>
    </source>
</evidence>